<dbReference type="InterPro" id="IPR011009">
    <property type="entry name" value="Kinase-like_dom_sf"/>
</dbReference>
<dbReference type="InterPro" id="IPR020635">
    <property type="entry name" value="Tyr_kinase_cat_dom"/>
</dbReference>
<dbReference type="PRINTS" id="PR00109">
    <property type="entry name" value="TYRKINASE"/>
</dbReference>
<dbReference type="Proteomes" id="UP001234178">
    <property type="component" value="Unassembled WGS sequence"/>
</dbReference>
<dbReference type="PANTHER" id="PTHR24416">
    <property type="entry name" value="TYROSINE-PROTEIN KINASE RECEPTOR"/>
    <property type="match status" value="1"/>
</dbReference>
<evidence type="ECO:0000259" key="2">
    <source>
        <dbReference type="PROSITE" id="PS50011"/>
    </source>
</evidence>
<gene>
    <name evidence="3" type="ORF">OUZ56_015039</name>
</gene>
<dbReference type="CDD" id="cd00192">
    <property type="entry name" value="PTKc"/>
    <property type="match status" value="1"/>
</dbReference>
<sequence>MDKMKFWRPSSMRFFNRIRCSSSRAADSDIRMRRSNNYSMKGAPDCPSARCGIDAGCRRESDGSFICICTHDLSFEKRDKPCPRNIVSLNSSPFPGNNKARITIHRNVLRDHNQLLNDIFKASSTETPDSNQGYSDVKSVVLVYITPLIIAILLIGLAIISIRLIRWIRIYRMNNRIEFGLRFLGRNVVQNKSLATNMNHVENADAEPGAGHLTLFLLREWIELEQEIGEGCFGKVFRGRLRRPDSSLLPSDPSYIHVESNQAVAIKVLKTPSPAISSGTADREFFREAETVASFSHENILALHGVVINEFNIGPWLAFEYMELGDLAQLLRSVNGFPGFNKHDNSTSKRSVNQDDLYSIAKQVANGMNYLVSRNFVHRDLACRNCLVGERPFLHPAAISARSNLIIKISDFGMSRDLHCNDYYKMGASRLLPVRWMPPEAIVYGKFSEKSDVWSYGVFLWETFSMGAIPYYGHSNEEVITMIVNCILLEPSDSTPSAIRQLMSGCWKTLPSDRFTFSEINARLHELSNKVLWGETEVTPDSYVYLQTLPDTDS</sequence>
<dbReference type="PROSITE" id="PS50011">
    <property type="entry name" value="PROTEIN_KINASE_DOM"/>
    <property type="match status" value="1"/>
</dbReference>
<reference evidence="3 4" key="1">
    <citation type="journal article" date="2023" name="Nucleic Acids Res.">
        <title>The hologenome of Daphnia magna reveals possible DNA methylation and microbiome-mediated evolution of the host genome.</title>
        <authorList>
            <person name="Chaturvedi A."/>
            <person name="Li X."/>
            <person name="Dhandapani V."/>
            <person name="Marshall H."/>
            <person name="Kissane S."/>
            <person name="Cuenca-Cambronero M."/>
            <person name="Asole G."/>
            <person name="Calvet F."/>
            <person name="Ruiz-Romero M."/>
            <person name="Marangio P."/>
            <person name="Guigo R."/>
            <person name="Rago D."/>
            <person name="Mirbahai L."/>
            <person name="Eastwood N."/>
            <person name="Colbourne J.K."/>
            <person name="Zhou J."/>
            <person name="Mallon E."/>
            <person name="Orsini L."/>
        </authorList>
    </citation>
    <scope>NUCLEOTIDE SEQUENCE [LARGE SCALE GENOMIC DNA]</scope>
    <source>
        <strain evidence="3">LRV0_1</strain>
    </source>
</reference>
<keyword evidence="1" id="KW-0812">Transmembrane</keyword>
<dbReference type="PROSITE" id="PS00109">
    <property type="entry name" value="PROTEIN_KINASE_TYR"/>
    <property type="match status" value="1"/>
</dbReference>
<dbReference type="InterPro" id="IPR000719">
    <property type="entry name" value="Prot_kinase_dom"/>
</dbReference>
<feature type="domain" description="Protein kinase" evidence="2">
    <location>
        <begin position="222"/>
        <end position="528"/>
    </location>
</feature>
<dbReference type="Gene3D" id="1.10.510.10">
    <property type="entry name" value="Transferase(Phosphotransferase) domain 1"/>
    <property type="match status" value="1"/>
</dbReference>
<feature type="transmembrane region" description="Helical" evidence="1">
    <location>
        <begin position="141"/>
        <end position="165"/>
    </location>
</feature>
<keyword evidence="1" id="KW-1133">Transmembrane helix</keyword>
<dbReference type="EMBL" id="JAOYFB010000038">
    <property type="protein sequence ID" value="KAK4026010.1"/>
    <property type="molecule type" value="Genomic_DNA"/>
</dbReference>
<accession>A0ABR0ALK9</accession>
<dbReference type="PANTHER" id="PTHR24416:SF619">
    <property type="entry name" value="TYROSINE-PROTEIN KINASE TRANSMEMBRANE RECEPTOR ROR-LIKE PROTEIN"/>
    <property type="match status" value="1"/>
</dbReference>
<dbReference type="InterPro" id="IPR050122">
    <property type="entry name" value="RTK"/>
</dbReference>
<name>A0ABR0ALK9_9CRUS</name>
<keyword evidence="4" id="KW-1185">Reference proteome</keyword>
<keyword evidence="1" id="KW-0472">Membrane</keyword>
<dbReference type="InterPro" id="IPR001245">
    <property type="entry name" value="Ser-Thr/Tyr_kinase_cat_dom"/>
</dbReference>
<dbReference type="InterPro" id="IPR008266">
    <property type="entry name" value="Tyr_kinase_AS"/>
</dbReference>
<dbReference type="SMART" id="SM00219">
    <property type="entry name" value="TyrKc"/>
    <property type="match status" value="1"/>
</dbReference>
<evidence type="ECO:0000313" key="3">
    <source>
        <dbReference type="EMBL" id="KAK4026010.1"/>
    </source>
</evidence>
<dbReference type="SUPFAM" id="SSF56112">
    <property type="entry name" value="Protein kinase-like (PK-like)"/>
    <property type="match status" value="1"/>
</dbReference>
<protein>
    <recommendedName>
        <fullName evidence="2">Protein kinase domain-containing protein</fullName>
    </recommendedName>
</protein>
<evidence type="ECO:0000256" key="1">
    <source>
        <dbReference type="SAM" id="Phobius"/>
    </source>
</evidence>
<dbReference type="Gene3D" id="3.30.200.20">
    <property type="entry name" value="Phosphorylase Kinase, domain 1"/>
    <property type="match status" value="1"/>
</dbReference>
<organism evidence="3 4">
    <name type="scientific">Daphnia magna</name>
    <dbReference type="NCBI Taxonomy" id="35525"/>
    <lineage>
        <taxon>Eukaryota</taxon>
        <taxon>Metazoa</taxon>
        <taxon>Ecdysozoa</taxon>
        <taxon>Arthropoda</taxon>
        <taxon>Crustacea</taxon>
        <taxon>Branchiopoda</taxon>
        <taxon>Diplostraca</taxon>
        <taxon>Cladocera</taxon>
        <taxon>Anomopoda</taxon>
        <taxon>Daphniidae</taxon>
        <taxon>Daphnia</taxon>
    </lineage>
</organism>
<dbReference type="Pfam" id="PF07714">
    <property type="entry name" value="PK_Tyr_Ser-Thr"/>
    <property type="match status" value="1"/>
</dbReference>
<proteinExistence type="predicted"/>
<evidence type="ECO:0000313" key="4">
    <source>
        <dbReference type="Proteomes" id="UP001234178"/>
    </source>
</evidence>
<comment type="caution">
    <text evidence="3">The sequence shown here is derived from an EMBL/GenBank/DDBJ whole genome shotgun (WGS) entry which is preliminary data.</text>
</comment>